<reference evidence="3" key="1">
    <citation type="submission" date="2022-11" db="UniProtKB">
        <authorList>
            <consortium name="WormBaseParasite"/>
        </authorList>
    </citation>
    <scope>IDENTIFICATION</scope>
</reference>
<feature type="transmembrane region" description="Helical" evidence="1">
    <location>
        <begin position="53"/>
        <end position="76"/>
    </location>
</feature>
<evidence type="ECO:0000256" key="1">
    <source>
        <dbReference type="SAM" id="Phobius"/>
    </source>
</evidence>
<keyword evidence="2" id="KW-1185">Reference proteome</keyword>
<organism evidence="2 3">
    <name type="scientific">Ditylenchus dipsaci</name>
    <dbReference type="NCBI Taxonomy" id="166011"/>
    <lineage>
        <taxon>Eukaryota</taxon>
        <taxon>Metazoa</taxon>
        <taxon>Ecdysozoa</taxon>
        <taxon>Nematoda</taxon>
        <taxon>Chromadorea</taxon>
        <taxon>Rhabditida</taxon>
        <taxon>Tylenchina</taxon>
        <taxon>Tylenchomorpha</taxon>
        <taxon>Sphaerularioidea</taxon>
        <taxon>Anguinidae</taxon>
        <taxon>Anguininae</taxon>
        <taxon>Ditylenchus</taxon>
    </lineage>
</organism>
<name>A0A915DGH8_9BILA</name>
<dbReference type="Proteomes" id="UP000887574">
    <property type="component" value="Unplaced"/>
</dbReference>
<proteinExistence type="predicted"/>
<keyword evidence="1" id="KW-0472">Membrane</keyword>
<dbReference type="WBParaSite" id="jg19203">
    <property type="protein sequence ID" value="jg19203"/>
    <property type="gene ID" value="jg19203"/>
</dbReference>
<dbReference type="AlphaFoldDB" id="A0A915DGH8"/>
<evidence type="ECO:0000313" key="3">
    <source>
        <dbReference type="WBParaSite" id="jg19203"/>
    </source>
</evidence>
<evidence type="ECO:0000313" key="2">
    <source>
        <dbReference type="Proteomes" id="UP000887574"/>
    </source>
</evidence>
<keyword evidence="1" id="KW-0812">Transmembrane</keyword>
<accession>A0A915DGH8</accession>
<keyword evidence="1" id="KW-1133">Transmembrane helix</keyword>
<sequence length="118" mass="13061">MSSSSGKTDSESSMPFGGLFGGSNVCFKTCGMEDIQFAARRAGEMFLTMKICMVILTMITVICALLMTATVLYYMYSRNQKQKRDDEAAIAQVPVLIRLPHLHCIVDQLIEGPEEISK</sequence>
<protein>
    <submittedName>
        <fullName evidence="3">Uncharacterized protein</fullName>
    </submittedName>
</protein>